<comment type="subcellular location">
    <subcellularLocation>
        <location evidence="1">Cell membrane</location>
        <topology evidence="1">Multi-pass membrane protein</topology>
    </subcellularLocation>
</comment>
<keyword evidence="4 8" id="KW-0812">Transmembrane</keyword>
<dbReference type="InterPro" id="IPR050445">
    <property type="entry name" value="Bact_polysacc_biosynth/exp"/>
</dbReference>
<gene>
    <name evidence="10" type="ORF">H9697_07920</name>
</gene>
<dbReference type="EMBL" id="DWVY01000042">
    <property type="protein sequence ID" value="HJC74855.1"/>
    <property type="molecule type" value="Genomic_DNA"/>
</dbReference>
<evidence type="ECO:0000256" key="8">
    <source>
        <dbReference type="SAM" id="Phobius"/>
    </source>
</evidence>
<feature type="transmembrane region" description="Helical" evidence="8">
    <location>
        <begin position="180"/>
        <end position="201"/>
    </location>
</feature>
<name>A0A9D2QBE4_9FIRM</name>
<accession>A0A9D2QBE4</accession>
<keyword evidence="5 8" id="KW-1133">Transmembrane helix</keyword>
<feature type="domain" description="Polysaccharide chain length determinant N-terminal" evidence="9">
    <location>
        <begin position="11"/>
        <end position="99"/>
    </location>
</feature>
<evidence type="ECO:0000256" key="4">
    <source>
        <dbReference type="ARBA" id="ARBA00022692"/>
    </source>
</evidence>
<evidence type="ECO:0000256" key="5">
    <source>
        <dbReference type="ARBA" id="ARBA00022989"/>
    </source>
</evidence>
<feature type="compositionally biased region" description="Basic residues" evidence="7">
    <location>
        <begin position="233"/>
        <end position="248"/>
    </location>
</feature>
<comment type="caution">
    <text evidence="10">The sequence shown here is derived from an EMBL/GenBank/DDBJ whole genome shotgun (WGS) entry which is preliminary data.</text>
</comment>
<feature type="region of interest" description="Disordered" evidence="7">
    <location>
        <begin position="228"/>
        <end position="248"/>
    </location>
</feature>
<dbReference type="Proteomes" id="UP000823902">
    <property type="component" value="Unassembled WGS sequence"/>
</dbReference>
<keyword evidence="3" id="KW-1003">Cell membrane</keyword>
<evidence type="ECO:0000313" key="10">
    <source>
        <dbReference type="EMBL" id="HJC74855.1"/>
    </source>
</evidence>
<comment type="similarity">
    <text evidence="2">Belongs to the CpsC/CapA family.</text>
</comment>
<evidence type="ECO:0000256" key="1">
    <source>
        <dbReference type="ARBA" id="ARBA00004651"/>
    </source>
</evidence>
<organism evidence="10 11">
    <name type="scientific">Candidatus Mediterraneibacter faecavium</name>
    <dbReference type="NCBI Taxonomy" id="2838668"/>
    <lineage>
        <taxon>Bacteria</taxon>
        <taxon>Bacillati</taxon>
        <taxon>Bacillota</taxon>
        <taxon>Clostridia</taxon>
        <taxon>Lachnospirales</taxon>
        <taxon>Lachnospiraceae</taxon>
        <taxon>Mediterraneibacter</taxon>
    </lineage>
</organism>
<evidence type="ECO:0000313" key="11">
    <source>
        <dbReference type="Proteomes" id="UP000823902"/>
    </source>
</evidence>
<dbReference type="InterPro" id="IPR003856">
    <property type="entry name" value="LPS_length_determ_N"/>
</dbReference>
<reference evidence="10" key="1">
    <citation type="journal article" date="2021" name="PeerJ">
        <title>Extensive microbial diversity within the chicken gut microbiome revealed by metagenomics and culture.</title>
        <authorList>
            <person name="Gilroy R."/>
            <person name="Ravi A."/>
            <person name="Getino M."/>
            <person name="Pursley I."/>
            <person name="Horton D.L."/>
            <person name="Alikhan N.F."/>
            <person name="Baker D."/>
            <person name="Gharbi K."/>
            <person name="Hall N."/>
            <person name="Watson M."/>
            <person name="Adriaenssens E.M."/>
            <person name="Foster-Nyarko E."/>
            <person name="Jarju S."/>
            <person name="Secka A."/>
            <person name="Antonio M."/>
            <person name="Oren A."/>
            <person name="Chaudhuri R.R."/>
            <person name="La Ragione R."/>
            <person name="Hildebrand F."/>
            <person name="Pallen M.J."/>
        </authorList>
    </citation>
    <scope>NUCLEOTIDE SEQUENCE</scope>
    <source>
        <strain evidence="10">CHK196-7946</strain>
    </source>
</reference>
<evidence type="ECO:0000256" key="7">
    <source>
        <dbReference type="SAM" id="MobiDB-lite"/>
    </source>
</evidence>
<keyword evidence="6 8" id="KW-0472">Membrane</keyword>
<evidence type="ECO:0000256" key="2">
    <source>
        <dbReference type="ARBA" id="ARBA00006683"/>
    </source>
</evidence>
<dbReference type="GO" id="GO:0005886">
    <property type="term" value="C:plasma membrane"/>
    <property type="evidence" value="ECO:0007669"/>
    <property type="project" value="UniProtKB-SubCell"/>
</dbReference>
<dbReference type="Pfam" id="PF02706">
    <property type="entry name" value="Wzz"/>
    <property type="match status" value="1"/>
</dbReference>
<dbReference type="GO" id="GO:0004713">
    <property type="term" value="F:protein tyrosine kinase activity"/>
    <property type="evidence" value="ECO:0007669"/>
    <property type="project" value="TreeGrafter"/>
</dbReference>
<sequence length="248" mass="27468">MGKTHEDDEIEIDLMELFYALKKRILVILAVMVLGAVAAGAYTKILVTPMYSATSTMLVLTKETTLASLADLQLGSQLTQDYSMLLKTRTVMQDVVDNLDLDMSYQQLESSITINYPEDTRIMEITVTNPDPEMAKKIVDEVASVGSDFIGDQMEVVPPKIVEDGEVPTSPESPSTSRNVMLGALAGLVLSAGVVILMTIMDDTLKSEDDIERYLGISTLASIPDRKDYISGKAKKKSKRKRRRRKRK</sequence>
<protein>
    <submittedName>
        <fullName evidence="10">Polysaccharide export protein</fullName>
    </submittedName>
</protein>
<reference evidence="10" key="2">
    <citation type="submission" date="2021-04" db="EMBL/GenBank/DDBJ databases">
        <authorList>
            <person name="Gilroy R."/>
        </authorList>
    </citation>
    <scope>NUCLEOTIDE SEQUENCE</scope>
    <source>
        <strain evidence="10">CHK196-7946</strain>
    </source>
</reference>
<dbReference type="AlphaFoldDB" id="A0A9D2QBE4"/>
<feature type="transmembrane region" description="Helical" evidence="8">
    <location>
        <begin position="25"/>
        <end position="47"/>
    </location>
</feature>
<evidence type="ECO:0000256" key="3">
    <source>
        <dbReference type="ARBA" id="ARBA00022475"/>
    </source>
</evidence>
<proteinExistence type="inferred from homology"/>
<evidence type="ECO:0000259" key="9">
    <source>
        <dbReference type="Pfam" id="PF02706"/>
    </source>
</evidence>
<dbReference type="PANTHER" id="PTHR32309">
    <property type="entry name" value="TYROSINE-PROTEIN KINASE"/>
    <property type="match status" value="1"/>
</dbReference>
<dbReference type="PANTHER" id="PTHR32309:SF13">
    <property type="entry name" value="FERRIC ENTEROBACTIN TRANSPORT PROTEIN FEPE"/>
    <property type="match status" value="1"/>
</dbReference>
<evidence type="ECO:0000256" key="6">
    <source>
        <dbReference type="ARBA" id="ARBA00023136"/>
    </source>
</evidence>